<evidence type="ECO:0000256" key="1">
    <source>
        <dbReference type="SAM" id="MobiDB-lite"/>
    </source>
</evidence>
<organism evidence="2 3">
    <name type="scientific">Rhizobium vallis</name>
    <dbReference type="NCBI Taxonomy" id="634290"/>
    <lineage>
        <taxon>Bacteria</taxon>
        <taxon>Pseudomonadati</taxon>
        <taxon>Pseudomonadota</taxon>
        <taxon>Alphaproteobacteria</taxon>
        <taxon>Hyphomicrobiales</taxon>
        <taxon>Rhizobiaceae</taxon>
        <taxon>Rhizobium/Agrobacterium group</taxon>
        <taxon>Rhizobium</taxon>
    </lineage>
</organism>
<proteinExistence type="predicted"/>
<reference evidence="3" key="1">
    <citation type="submission" date="2018-11" db="EMBL/GenBank/DDBJ databases">
        <title>Rhizobium chutanense sp. nov., isolated from root nodules of Phaseolus vulgaris in China.</title>
        <authorList>
            <person name="Huo Y."/>
        </authorList>
    </citation>
    <scope>NUCLEOTIDE SEQUENCE [LARGE SCALE GENOMIC DNA]</scope>
    <source>
        <strain evidence="3">CCBAU 65647</strain>
    </source>
</reference>
<name>A0A432PDW9_9HYPH</name>
<feature type="region of interest" description="Disordered" evidence="1">
    <location>
        <begin position="54"/>
        <end position="75"/>
    </location>
</feature>
<keyword evidence="3" id="KW-1185">Reference proteome</keyword>
<dbReference type="Proteomes" id="UP000278823">
    <property type="component" value="Unassembled WGS sequence"/>
</dbReference>
<evidence type="ECO:0000313" key="3">
    <source>
        <dbReference type="Proteomes" id="UP000278823"/>
    </source>
</evidence>
<dbReference type="AlphaFoldDB" id="A0A432PDW9"/>
<dbReference type="EMBL" id="RJTH01000011">
    <property type="protein sequence ID" value="RUM22033.1"/>
    <property type="molecule type" value="Genomic_DNA"/>
</dbReference>
<gene>
    <name evidence="2" type="ORF">EFQ99_26285</name>
</gene>
<evidence type="ECO:0000313" key="2">
    <source>
        <dbReference type="EMBL" id="RUM22033.1"/>
    </source>
</evidence>
<comment type="caution">
    <text evidence="2">The sequence shown here is derived from an EMBL/GenBank/DDBJ whole genome shotgun (WGS) entry which is preliminary data.</text>
</comment>
<accession>A0A432PDW9</accession>
<protein>
    <submittedName>
        <fullName evidence="2">Uncharacterized protein</fullName>
    </submittedName>
</protein>
<sequence length="88" mass="9797">MAHDSRLNRGIEEGRLRIQKRHVRLLAKPANSSFVMLGLVPSICLRPIGQQILGTGPRMTSHRGRGSRGAPKGHTITLNSRECLSWPY</sequence>